<accession>A0A1G2G034</accession>
<dbReference type="InterPro" id="IPR005822">
    <property type="entry name" value="Ribosomal_uL13"/>
</dbReference>
<dbReference type="GO" id="GO:0003729">
    <property type="term" value="F:mRNA binding"/>
    <property type="evidence" value="ECO:0007669"/>
    <property type="project" value="TreeGrafter"/>
</dbReference>
<dbReference type="InterPro" id="IPR036899">
    <property type="entry name" value="Ribosomal_uL13_sf"/>
</dbReference>
<dbReference type="Pfam" id="PF00572">
    <property type="entry name" value="Ribosomal_L13"/>
    <property type="match status" value="1"/>
</dbReference>
<evidence type="ECO:0000256" key="2">
    <source>
        <dbReference type="ARBA" id="ARBA00022980"/>
    </source>
</evidence>
<dbReference type="GO" id="GO:0006412">
    <property type="term" value="P:translation"/>
    <property type="evidence" value="ECO:0007669"/>
    <property type="project" value="UniProtKB-UniRule"/>
</dbReference>
<dbReference type="Gene3D" id="3.90.1180.10">
    <property type="entry name" value="Ribosomal protein L13"/>
    <property type="match status" value="1"/>
</dbReference>
<comment type="caution">
    <text evidence="5">The sequence shown here is derived from an EMBL/GenBank/DDBJ whole genome shotgun (WGS) entry which is preliminary data.</text>
</comment>
<dbReference type="Proteomes" id="UP000177480">
    <property type="component" value="Unassembled WGS sequence"/>
</dbReference>
<dbReference type="GO" id="GO:0017148">
    <property type="term" value="P:negative regulation of translation"/>
    <property type="evidence" value="ECO:0007669"/>
    <property type="project" value="TreeGrafter"/>
</dbReference>
<dbReference type="GO" id="GO:0022625">
    <property type="term" value="C:cytosolic large ribosomal subunit"/>
    <property type="evidence" value="ECO:0007669"/>
    <property type="project" value="TreeGrafter"/>
</dbReference>
<dbReference type="EMBL" id="MHNK01000011">
    <property type="protein sequence ID" value="OGZ43694.1"/>
    <property type="molecule type" value="Genomic_DNA"/>
</dbReference>
<dbReference type="AlphaFoldDB" id="A0A1G2G034"/>
<dbReference type="STRING" id="1802114.A2719_01210"/>
<comment type="function">
    <text evidence="4">This protein is one of the early assembly proteins of the 50S ribosomal subunit, although it is not seen to bind rRNA by itself. It is important during the early stages of 50S assembly.</text>
</comment>
<keyword evidence="2 4" id="KW-0689">Ribosomal protein</keyword>
<dbReference type="HAMAP" id="MF_01366">
    <property type="entry name" value="Ribosomal_uL13"/>
    <property type="match status" value="1"/>
</dbReference>
<dbReference type="PIRSF" id="PIRSF002181">
    <property type="entry name" value="Ribosomal_L13"/>
    <property type="match status" value="1"/>
</dbReference>
<proteinExistence type="inferred from homology"/>
<organism evidence="5 6">
    <name type="scientific">Candidatus Ryanbacteria bacterium RIFCSPHIGHO2_01_FULL_45_22</name>
    <dbReference type="NCBI Taxonomy" id="1802114"/>
    <lineage>
        <taxon>Bacteria</taxon>
        <taxon>Candidatus Ryaniibacteriota</taxon>
    </lineage>
</organism>
<comment type="subunit">
    <text evidence="4">Part of the 50S ribosomal subunit.</text>
</comment>
<keyword evidence="3 4" id="KW-0687">Ribonucleoprotein</keyword>
<protein>
    <recommendedName>
        <fullName evidence="4">Large ribosomal subunit protein uL13</fullName>
    </recommendedName>
</protein>
<name>A0A1G2G034_9BACT</name>
<gene>
    <name evidence="4" type="primary">rplM</name>
    <name evidence="5" type="ORF">A2719_01210</name>
</gene>
<evidence type="ECO:0000256" key="4">
    <source>
        <dbReference type="HAMAP-Rule" id="MF_01366"/>
    </source>
</evidence>
<dbReference type="GO" id="GO:0003735">
    <property type="term" value="F:structural constituent of ribosome"/>
    <property type="evidence" value="ECO:0007669"/>
    <property type="project" value="InterPro"/>
</dbReference>
<dbReference type="CDD" id="cd00392">
    <property type="entry name" value="Ribosomal_L13"/>
    <property type="match status" value="1"/>
</dbReference>
<sequence>MHTIDAKNKVLGRVATEAAHILRGKHDPSFMPHKVPQYKVAIINAAYIRVTGNKPKAKIYKHYSGYPSGLKKISFEIQLQKEPKRIIEHAIRSMLPKNKLRALMMRNLTIRVNE</sequence>
<dbReference type="PANTHER" id="PTHR11545:SF2">
    <property type="entry name" value="LARGE RIBOSOMAL SUBUNIT PROTEIN UL13M"/>
    <property type="match status" value="1"/>
</dbReference>
<dbReference type="SUPFAM" id="SSF52161">
    <property type="entry name" value="Ribosomal protein L13"/>
    <property type="match status" value="1"/>
</dbReference>
<evidence type="ECO:0000256" key="1">
    <source>
        <dbReference type="ARBA" id="ARBA00006227"/>
    </source>
</evidence>
<dbReference type="NCBIfam" id="TIGR01066">
    <property type="entry name" value="rplM_bact"/>
    <property type="match status" value="1"/>
</dbReference>
<evidence type="ECO:0000313" key="5">
    <source>
        <dbReference type="EMBL" id="OGZ43694.1"/>
    </source>
</evidence>
<reference evidence="5 6" key="1">
    <citation type="journal article" date="2016" name="Nat. Commun.">
        <title>Thousands of microbial genomes shed light on interconnected biogeochemical processes in an aquifer system.</title>
        <authorList>
            <person name="Anantharaman K."/>
            <person name="Brown C.T."/>
            <person name="Hug L.A."/>
            <person name="Sharon I."/>
            <person name="Castelle C.J."/>
            <person name="Probst A.J."/>
            <person name="Thomas B.C."/>
            <person name="Singh A."/>
            <person name="Wilkins M.J."/>
            <person name="Karaoz U."/>
            <person name="Brodie E.L."/>
            <person name="Williams K.H."/>
            <person name="Hubbard S.S."/>
            <person name="Banfield J.F."/>
        </authorList>
    </citation>
    <scope>NUCLEOTIDE SEQUENCE [LARGE SCALE GENOMIC DNA]</scope>
</reference>
<dbReference type="PANTHER" id="PTHR11545">
    <property type="entry name" value="RIBOSOMAL PROTEIN L13"/>
    <property type="match status" value="1"/>
</dbReference>
<evidence type="ECO:0000256" key="3">
    <source>
        <dbReference type="ARBA" id="ARBA00023274"/>
    </source>
</evidence>
<comment type="similarity">
    <text evidence="1 4">Belongs to the universal ribosomal protein uL13 family.</text>
</comment>
<evidence type="ECO:0000313" key="6">
    <source>
        <dbReference type="Proteomes" id="UP000177480"/>
    </source>
</evidence>
<dbReference type="InterPro" id="IPR005823">
    <property type="entry name" value="Ribosomal_uL13_bac-type"/>
</dbReference>